<dbReference type="Pfam" id="PF22025">
    <property type="entry name" value="ThiI_fer"/>
    <property type="match status" value="1"/>
</dbReference>
<evidence type="ECO:0000256" key="1">
    <source>
        <dbReference type="ARBA" id="ARBA00004496"/>
    </source>
</evidence>
<evidence type="ECO:0000256" key="11">
    <source>
        <dbReference type="ARBA" id="ARBA00058382"/>
    </source>
</evidence>
<evidence type="ECO:0000256" key="8">
    <source>
        <dbReference type="ARBA" id="ARBA00022977"/>
    </source>
</evidence>
<evidence type="ECO:0000256" key="6">
    <source>
        <dbReference type="ARBA" id="ARBA00022840"/>
    </source>
</evidence>
<dbReference type="Proteomes" id="UP000289326">
    <property type="component" value="Chromosome"/>
</dbReference>
<dbReference type="Pfam" id="PF02568">
    <property type="entry name" value="ThiI"/>
    <property type="match status" value="1"/>
</dbReference>
<comment type="pathway">
    <text evidence="18">Cofactor biosynthesis; thiamine diphosphate biosynthesis.</text>
</comment>
<dbReference type="UniPathway" id="UPA00060"/>
<dbReference type="SUPFAM" id="SSF143437">
    <property type="entry name" value="THUMP domain-like"/>
    <property type="match status" value="1"/>
</dbReference>
<dbReference type="NCBIfam" id="TIGR00342">
    <property type="entry name" value="tRNA uracil 4-sulfurtransferase ThiI"/>
    <property type="match status" value="1"/>
</dbReference>
<dbReference type="GO" id="GO:0140741">
    <property type="term" value="F:tRNA-uracil-4 sulfurtransferase activity"/>
    <property type="evidence" value="ECO:0007669"/>
    <property type="project" value="UniProtKB-EC"/>
</dbReference>
<dbReference type="InterPro" id="IPR004114">
    <property type="entry name" value="THUMP_dom"/>
</dbReference>
<dbReference type="OrthoDB" id="9773948at2"/>
<feature type="binding site" evidence="18">
    <location>
        <position position="253"/>
    </location>
    <ligand>
        <name>ATP</name>
        <dbReference type="ChEBI" id="CHEBI:30616"/>
    </ligand>
</feature>
<dbReference type="EC" id="2.8.1.4" evidence="13 18"/>
<name>A0A4P6MP86_9BACT</name>
<keyword evidence="4 18" id="KW-0808">Transferase</keyword>
<dbReference type="InterPro" id="IPR014729">
    <property type="entry name" value="Rossmann-like_a/b/a_fold"/>
</dbReference>
<feature type="binding site" evidence="18">
    <location>
        <begin position="171"/>
        <end position="172"/>
    </location>
    <ligand>
        <name>ATP</name>
        <dbReference type="ChEBI" id="CHEBI:30616"/>
    </ligand>
</feature>
<evidence type="ECO:0000256" key="2">
    <source>
        <dbReference type="ARBA" id="ARBA00022490"/>
    </source>
</evidence>
<dbReference type="CDD" id="cd11716">
    <property type="entry name" value="THUMP_ThiI"/>
    <property type="match status" value="1"/>
</dbReference>
<keyword evidence="5 18" id="KW-0547">Nucleotide-binding</keyword>
<comment type="function">
    <text evidence="11 18">Catalyzes the ATP-dependent transfer of a sulfur to tRNA to produce 4-thiouridine in position 8 of tRNAs, which functions as a near-UV photosensor. Also catalyzes the transfer of sulfur to the sulfur carrier protein ThiS, forming ThiS-thiocarboxylate. This is a step in the synthesis of thiazole, in the thiamine biosynthesis pathway. The sulfur is donated as persulfide by IscS.</text>
</comment>
<evidence type="ECO:0000256" key="4">
    <source>
        <dbReference type="ARBA" id="ARBA00022679"/>
    </source>
</evidence>
<dbReference type="InterPro" id="IPR003720">
    <property type="entry name" value="tRNA_STrfase"/>
</dbReference>
<dbReference type="KEGG" id="mphi:EG856_03235"/>
<protein>
    <recommendedName>
        <fullName evidence="14 18">Probable tRNA sulfurtransferase</fullName>
        <ecNumber evidence="13 18">2.8.1.4</ecNumber>
    </recommendedName>
    <alternativeName>
        <fullName evidence="15 18">Sulfur carrier protein ThiS sulfurtransferase</fullName>
    </alternativeName>
    <alternativeName>
        <fullName evidence="16 18">Thiamine biosynthesis protein ThiI</fullName>
    </alternativeName>
    <alternativeName>
        <fullName evidence="17 18">tRNA 4-thiouridine synthase</fullName>
    </alternativeName>
</protein>
<evidence type="ECO:0000313" key="20">
    <source>
        <dbReference type="EMBL" id="QBF34903.1"/>
    </source>
</evidence>
<dbReference type="GO" id="GO:0009229">
    <property type="term" value="P:thiamine diphosphate biosynthetic process"/>
    <property type="evidence" value="ECO:0007669"/>
    <property type="project" value="UniProtKB-UniRule"/>
</dbReference>
<dbReference type="CDD" id="cd01712">
    <property type="entry name" value="PPase_ThiI"/>
    <property type="match status" value="1"/>
</dbReference>
<comment type="subcellular location">
    <subcellularLocation>
        <location evidence="1 18">Cytoplasm</location>
    </subcellularLocation>
</comment>
<gene>
    <name evidence="18 20" type="primary">thiI</name>
    <name evidence="20" type="ORF">EG856_03235</name>
</gene>
<evidence type="ECO:0000259" key="19">
    <source>
        <dbReference type="PROSITE" id="PS51165"/>
    </source>
</evidence>
<evidence type="ECO:0000256" key="10">
    <source>
        <dbReference type="ARBA" id="ARBA00052330"/>
    </source>
</evidence>
<feature type="binding site" evidence="18">
    <location>
        <position position="284"/>
    </location>
    <ligand>
        <name>ATP</name>
        <dbReference type="ChEBI" id="CHEBI:30616"/>
    </ligand>
</feature>
<dbReference type="GO" id="GO:0009228">
    <property type="term" value="P:thiamine biosynthetic process"/>
    <property type="evidence" value="ECO:0007669"/>
    <property type="project" value="UniProtKB-KW"/>
</dbReference>
<evidence type="ECO:0000256" key="15">
    <source>
        <dbReference type="ARBA" id="ARBA00075337"/>
    </source>
</evidence>
<evidence type="ECO:0000256" key="14">
    <source>
        <dbReference type="ARBA" id="ARBA00071867"/>
    </source>
</evidence>
<comment type="similarity">
    <text evidence="12 18">Belongs to the ThiI family.</text>
</comment>
<evidence type="ECO:0000256" key="7">
    <source>
        <dbReference type="ARBA" id="ARBA00022884"/>
    </source>
</evidence>
<dbReference type="RefSeq" id="WP_130429680.1">
    <property type="nucleotide sequence ID" value="NZ_CP034841.1"/>
</dbReference>
<proteinExistence type="inferred from homology"/>
<evidence type="ECO:0000256" key="9">
    <source>
        <dbReference type="ARBA" id="ARBA00050570"/>
    </source>
</evidence>
<keyword evidence="8 18" id="KW-0784">Thiamine biosynthesis</keyword>
<evidence type="ECO:0000256" key="18">
    <source>
        <dbReference type="HAMAP-Rule" id="MF_00021"/>
    </source>
</evidence>
<dbReference type="Gene3D" id="3.40.50.620">
    <property type="entry name" value="HUPs"/>
    <property type="match status" value="1"/>
</dbReference>
<dbReference type="EMBL" id="CP034841">
    <property type="protein sequence ID" value="QBF34903.1"/>
    <property type="molecule type" value="Genomic_DNA"/>
</dbReference>
<reference evidence="20 21" key="1">
    <citation type="submission" date="2019-01" db="EMBL/GenBank/DDBJ databases">
        <title>Complete sequence and annotation of the Mycoplasma phocirhinis strain 852T genome.</title>
        <authorList>
            <person name="Frasca S.Jr."/>
            <person name="Kutish G.F."/>
            <person name="Castellanos Gell J."/>
            <person name="Michaels D.L."/>
            <person name="Brown D.R."/>
        </authorList>
    </citation>
    <scope>NUCLEOTIDE SEQUENCE [LARGE SCALE GENOMIC DNA]</scope>
    <source>
        <strain evidence="20 21">852</strain>
    </source>
</reference>
<dbReference type="SUPFAM" id="SSF52402">
    <property type="entry name" value="Adenine nucleotide alpha hydrolases-like"/>
    <property type="match status" value="1"/>
</dbReference>
<dbReference type="SMART" id="SM00981">
    <property type="entry name" value="THUMP"/>
    <property type="match status" value="1"/>
</dbReference>
<comment type="catalytic activity">
    <reaction evidence="10 18">
        <text>[ThiS sulfur-carrier protein]-C-terminal Gly-Gly-AMP + S-sulfanyl-L-cysteinyl-[cysteine desulfurase] + AH2 = [ThiS sulfur-carrier protein]-C-terminal-Gly-aminoethanethioate + L-cysteinyl-[cysteine desulfurase] + A + AMP + 2 H(+)</text>
        <dbReference type="Rhea" id="RHEA:43340"/>
        <dbReference type="Rhea" id="RHEA-COMP:12157"/>
        <dbReference type="Rhea" id="RHEA-COMP:12158"/>
        <dbReference type="Rhea" id="RHEA-COMP:12910"/>
        <dbReference type="Rhea" id="RHEA-COMP:19908"/>
        <dbReference type="ChEBI" id="CHEBI:13193"/>
        <dbReference type="ChEBI" id="CHEBI:15378"/>
        <dbReference type="ChEBI" id="CHEBI:17499"/>
        <dbReference type="ChEBI" id="CHEBI:29950"/>
        <dbReference type="ChEBI" id="CHEBI:61963"/>
        <dbReference type="ChEBI" id="CHEBI:90618"/>
        <dbReference type="ChEBI" id="CHEBI:232372"/>
        <dbReference type="ChEBI" id="CHEBI:456215"/>
    </reaction>
</comment>
<dbReference type="Gene3D" id="3.30.2130.30">
    <property type="match status" value="1"/>
</dbReference>
<feature type="domain" description="THUMP" evidence="19">
    <location>
        <begin position="51"/>
        <end position="153"/>
    </location>
</feature>
<dbReference type="PANTHER" id="PTHR43209">
    <property type="entry name" value="TRNA SULFURTRANSFERASE"/>
    <property type="match status" value="1"/>
</dbReference>
<dbReference type="GO" id="GO:0004810">
    <property type="term" value="F:CCA tRNA nucleotidyltransferase activity"/>
    <property type="evidence" value="ECO:0007669"/>
    <property type="project" value="InterPro"/>
</dbReference>
<evidence type="ECO:0000256" key="17">
    <source>
        <dbReference type="ARBA" id="ARBA00080570"/>
    </source>
</evidence>
<dbReference type="AlphaFoldDB" id="A0A4P6MP86"/>
<sequence>MYSKILIRYGELTLKGKNRQNFIDILARNVKNIVGEQPEAKFDRMYLTYSENNLAKLKYIFGISSYSPVIETQNNIDEIFKSAKSLIKQQTKTFKISSRRSNKSFELTSNEINVKLGSYILNSFPHIKVDVHNPDQIIYVEIRNNSTYIFENYCEGLGGLPVGISGRVLHLMSGGIDSPVGAFELMKRGLEVSFLSFISPPQTDQRTIDKMTNLIEKLNNYQSKSTFYLVDYSQILNYISLTSKPAFKITLLRRSFYRLASILANKLHFEALSNGENLGQVASQTLESLSVINAASTKLILRPLLTKDKVETIDIAKMIGTYDISIIAANETCEMFAPKEPVTKPRLEDVLNLEQELFDLEKYESNIIQNNIKTLKIQKGD</sequence>
<dbReference type="InterPro" id="IPR050102">
    <property type="entry name" value="tRNA_sulfurtransferase_ThiI"/>
</dbReference>
<evidence type="ECO:0000313" key="21">
    <source>
        <dbReference type="Proteomes" id="UP000289326"/>
    </source>
</evidence>
<keyword evidence="7 18" id="KW-0694">RNA-binding</keyword>
<evidence type="ECO:0000256" key="5">
    <source>
        <dbReference type="ARBA" id="ARBA00022741"/>
    </source>
</evidence>
<evidence type="ECO:0000256" key="13">
    <source>
        <dbReference type="ARBA" id="ARBA00066827"/>
    </source>
</evidence>
<keyword evidence="2 18" id="KW-0963">Cytoplasm</keyword>
<feature type="binding site" evidence="18">
    <location>
        <position position="275"/>
    </location>
    <ligand>
        <name>ATP</name>
        <dbReference type="ChEBI" id="CHEBI:30616"/>
    </ligand>
</feature>
<dbReference type="InterPro" id="IPR049961">
    <property type="entry name" value="ThiI_N"/>
</dbReference>
<dbReference type="PROSITE" id="PS51165">
    <property type="entry name" value="THUMP"/>
    <property type="match status" value="1"/>
</dbReference>
<organism evidence="20 21">
    <name type="scientific">Mycoplasmopsis phocirhinis</name>
    <dbReference type="NCBI Taxonomy" id="142650"/>
    <lineage>
        <taxon>Bacteria</taxon>
        <taxon>Bacillati</taxon>
        <taxon>Mycoplasmatota</taxon>
        <taxon>Mycoplasmoidales</taxon>
        <taxon>Metamycoplasmataceae</taxon>
        <taxon>Mycoplasmopsis</taxon>
    </lineage>
</organism>
<dbReference type="InterPro" id="IPR054173">
    <property type="entry name" value="ThiI_fer"/>
</dbReference>
<keyword evidence="21" id="KW-1185">Reference proteome</keyword>
<comment type="catalytic activity">
    <reaction evidence="9 18">
        <text>[ThiI sulfur-carrier protein]-S-sulfanyl-L-cysteine + a uridine in tRNA + 2 reduced [2Fe-2S]-[ferredoxin] + ATP + H(+) = [ThiI sulfur-carrier protein]-L-cysteine + a 4-thiouridine in tRNA + 2 oxidized [2Fe-2S]-[ferredoxin] + AMP + diphosphate</text>
        <dbReference type="Rhea" id="RHEA:24176"/>
        <dbReference type="Rhea" id="RHEA-COMP:10000"/>
        <dbReference type="Rhea" id="RHEA-COMP:10001"/>
        <dbReference type="Rhea" id="RHEA-COMP:13337"/>
        <dbReference type="Rhea" id="RHEA-COMP:13338"/>
        <dbReference type="Rhea" id="RHEA-COMP:13339"/>
        <dbReference type="Rhea" id="RHEA-COMP:13340"/>
        <dbReference type="ChEBI" id="CHEBI:15378"/>
        <dbReference type="ChEBI" id="CHEBI:29950"/>
        <dbReference type="ChEBI" id="CHEBI:30616"/>
        <dbReference type="ChEBI" id="CHEBI:33019"/>
        <dbReference type="ChEBI" id="CHEBI:33737"/>
        <dbReference type="ChEBI" id="CHEBI:33738"/>
        <dbReference type="ChEBI" id="CHEBI:61963"/>
        <dbReference type="ChEBI" id="CHEBI:65315"/>
        <dbReference type="ChEBI" id="CHEBI:136798"/>
        <dbReference type="ChEBI" id="CHEBI:456215"/>
        <dbReference type="EC" id="2.8.1.4"/>
    </reaction>
</comment>
<dbReference type="FunFam" id="3.40.50.620:FF:000053">
    <property type="entry name" value="Probable tRNA sulfurtransferase"/>
    <property type="match status" value="1"/>
</dbReference>
<feature type="binding site" evidence="18">
    <location>
        <begin position="196"/>
        <end position="197"/>
    </location>
    <ligand>
        <name>ATP</name>
        <dbReference type="ChEBI" id="CHEBI:30616"/>
    </ligand>
</feature>
<accession>A0A4P6MP86</accession>
<dbReference type="GO" id="GO:0052837">
    <property type="term" value="P:thiazole biosynthetic process"/>
    <property type="evidence" value="ECO:0007669"/>
    <property type="project" value="TreeGrafter"/>
</dbReference>
<dbReference type="GO" id="GO:0000049">
    <property type="term" value="F:tRNA binding"/>
    <property type="evidence" value="ECO:0007669"/>
    <property type="project" value="UniProtKB-UniRule"/>
</dbReference>
<dbReference type="PANTHER" id="PTHR43209:SF1">
    <property type="entry name" value="TRNA SULFURTRANSFERASE"/>
    <property type="match status" value="1"/>
</dbReference>
<dbReference type="GO" id="GO:0005829">
    <property type="term" value="C:cytosol"/>
    <property type="evidence" value="ECO:0007669"/>
    <property type="project" value="TreeGrafter"/>
</dbReference>
<evidence type="ECO:0000256" key="12">
    <source>
        <dbReference type="ARBA" id="ARBA00061472"/>
    </source>
</evidence>
<dbReference type="InterPro" id="IPR020536">
    <property type="entry name" value="ThiI_AANH"/>
</dbReference>
<dbReference type="InterPro" id="IPR049962">
    <property type="entry name" value="THUMP_ThiI"/>
</dbReference>
<dbReference type="GO" id="GO:0002937">
    <property type="term" value="P:tRNA 4-thiouridine biosynthesis"/>
    <property type="evidence" value="ECO:0007669"/>
    <property type="project" value="TreeGrafter"/>
</dbReference>
<keyword evidence="3 18" id="KW-0820">tRNA-binding</keyword>
<dbReference type="Pfam" id="PF02926">
    <property type="entry name" value="THUMP"/>
    <property type="match status" value="1"/>
</dbReference>
<evidence type="ECO:0000256" key="16">
    <source>
        <dbReference type="ARBA" id="ARBA00077849"/>
    </source>
</evidence>
<dbReference type="GO" id="GO:0005524">
    <property type="term" value="F:ATP binding"/>
    <property type="evidence" value="ECO:0007669"/>
    <property type="project" value="UniProtKB-UniRule"/>
</dbReference>
<dbReference type="HAMAP" id="MF_00021">
    <property type="entry name" value="ThiI"/>
    <property type="match status" value="1"/>
</dbReference>
<keyword evidence="6 18" id="KW-0067">ATP-binding</keyword>
<evidence type="ECO:0000256" key="3">
    <source>
        <dbReference type="ARBA" id="ARBA00022555"/>
    </source>
</evidence>